<keyword evidence="2" id="KW-1185">Reference proteome</keyword>
<evidence type="ECO:0000313" key="1">
    <source>
        <dbReference type="EMBL" id="MFD0724108.1"/>
    </source>
</evidence>
<name>A0ABW2Y7S1_9GAMM</name>
<accession>A0ABW2Y7S1</accession>
<dbReference type="Proteomes" id="UP001597110">
    <property type="component" value="Unassembled WGS sequence"/>
</dbReference>
<proteinExistence type="predicted"/>
<gene>
    <name evidence="1" type="ORF">ACFQ0E_00705</name>
</gene>
<comment type="caution">
    <text evidence="1">The sequence shown here is derived from an EMBL/GenBank/DDBJ whole genome shotgun (WGS) entry which is preliminary data.</text>
</comment>
<evidence type="ECO:0000313" key="2">
    <source>
        <dbReference type="Proteomes" id="UP001597110"/>
    </source>
</evidence>
<sequence>MPAAMLRWLLIFIVVAAGAWWLGAPDPVASAPAGATLRATGCPLPIQRVGDDGTLQSDAPGDMPGFALADASAEPLAGFSVAARVLAREDYRHDREARYAPLDLALAWGRMRDDQVLSQLDISQSGRFYRYRWQGEPPLPPDELIRSSANMHLIPADDTVRAALDDIDADDRVRIDGWLVQVRASDGWQWRSSLTREDSGAGACEVVYVCAVTRF</sequence>
<reference evidence="2" key="1">
    <citation type="journal article" date="2019" name="Int. J. Syst. Evol. Microbiol.">
        <title>The Global Catalogue of Microorganisms (GCM) 10K type strain sequencing project: providing services to taxonomists for standard genome sequencing and annotation.</title>
        <authorList>
            <consortium name="The Broad Institute Genomics Platform"/>
            <consortium name="The Broad Institute Genome Sequencing Center for Infectious Disease"/>
            <person name="Wu L."/>
            <person name="Ma J."/>
        </authorList>
    </citation>
    <scope>NUCLEOTIDE SEQUENCE [LARGE SCALE GENOMIC DNA]</scope>
    <source>
        <strain evidence="2">CCUG 55585</strain>
    </source>
</reference>
<protein>
    <submittedName>
        <fullName evidence="1">Uncharacterized protein</fullName>
    </submittedName>
</protein>
<dbReference type="EMBL" id="JBHTIF010000001">
    <property type="protein sequence ID" value="MFD0724108.1"/>
    <property type="molecule type" value="Genomic_DNA"/>
</dbReference>
<organism evidence="1 2">
    <name type="scientific">Lysobacter brunescens</name>
    <dbReference type="NCBI Taxonomy" id="262323"/>
    <lineage>
        <taxon>Bacteria</taxon>
        <taxon>Pseudomonadati</taxon>
        <taxon>Pseudomonadota</taxon>
        <taxon>Gammaproteobacteria</taxon>
        <taxon>Lysobacterales</taxon>
        <taxon>Lysobacteraceae</taxon>
        <taxon>Lysobacter</taxon>
    </lineage>
</organism>